<gene>
    <name evidence="2" type="primary">mopA</name>
    <name evidence="2" type="ORF">PAA8504_02806</name>
</gene>
<dbReference type="Pfam" id="PF00126">
    <property type="entry name" value="HTH_1"/>
    <property type="match status" value="1"/>
</dbReference>
<dbReference type="PANTHER" id="PTHR30432:SF1">
    <property type="entry name" value="DNA-BINDING TRANSCRIPTIONAL DUAL REGULATOR MODE"/>
    <property type="match status" value="1"/>
</dbReference>
<reference evidence="3" key="1">
    <citation type="submission" date="2018-03" db="EMBL/GenBank/DDBJ databases">
        <authorList>
            <person name="Rodrigo-Torres L."/>
            <person name="Arahal R. D."/>
            <person name="Lucena T."/>
        </authorList>
    </citation>
    <scope>NUCLEOTIDE SEQUENCE [LARGE SCALE GENOMIC DNA]</scope>
    <source>
        <strain evidence="3">CECT 8504</strain>
    </source>
</reference>
<name>A0A2R8BXW5_9RHOB</name>
<dbReference type="Gene3D" id="1.10.10.10">
    <property type="entry name" value="Winged helix-like DNA-binding domain superfamily/Winged helix DNA-binding domain"/>
    <property type="match status" value="1"/>
</dbReference>
<dbReference type="InterPro" id="IPR036390">
    <property type="entry name" value="WH_DNA-bd_sf"/>
</dbReference>
<feature type="domain" description="HTH lysR-type" evidence="1">
    <location>
        <begin position="25"/>
        <end position="85"/>
    </location>
</feature>
<dbReference type="SUPFAM" id="SSF46785">
    <property type="entry name" value="Winged helix' DNA-binding domain"/>
    <property type="match status" value="1"/>
</dbReference>
<evidence type="ECO:0000313" key="2">
    <source>
        <dbReference type="EMBL" id="SPJ24963.1"/>
    </source>
</evidence>
<protein>
    <submittedName>
        <fullName evidence="2">Molybdenum-pterin-binding protein MopA</fullName>
    </submittedName>
</protein>
<dbReference type="Proteomes" id="UP000244912">
    <property type="component" value="Unassembled WGS sequence"/>
</dbReference>
<dbReference type="InterPro" id="IPR051815">
    <property type="entry name" value="Molybdate_resp_trans_reg"/>
</dbReference>
<dbReference type="InterPro" id="IPR000847">
    <property type="entry name" value="LysR_HTH_N"/>
</dbReference>
<dbReference type="RefSeq" id="WP_108894774.1">
    <property type="nucleotide sequence ID" value="NZ_ONZF01000006.1"/>
</dbReference>
<dbReference type="PANTHER" id="PTHR30432">
    <property type="entry name" value="TRANSCRIPTIONAL REGULATOR MODE"/>
    <property type="match status" value="1"/>
</dbReference>
<dbReference type="AlphaFoldDB" id="A0A2R8BXW5"/>
<dbReference type="InterPro" id="IPR036388">
    <property type="entry name" value="WH-like_DNA-bd_sf"/>
</dbReference>
<accession>A0A2R8BXW5</accession>
<dbReference type="EMBL" id="ONZF01000006">
    <property type="protein sequence ID" value="SPJ24963.1"/>
    <property type="molecule type" value="Genomic_DNA"/>
</dbReference>
<dbReference type="OrthoDB" id="9800709at2"/>
<dbReference type="GO" id="GO:0003700">
    <property type="term" value="F:DNA-binding transcription factor activity"/>
    <property type="evidence" value="ECO:0007669"/>
    <property type="project" value="InterPro"/>
</dbReference>
<sequence length="120" mass="12278">MSQPPVLRLRIVFPGHGMVGPGKAELLRRISETGSIAAAGRAMGMSYKRAWQLVDTMNAMFGEPVVISTRGGTKGGGAEVTDTGRAVLDAYAGAVAAAEKASAAEVARMADLLGDMSGGK</sequence>
<keyword evidence="3" id="KW-1185">Reference proteome</keyword>
<evidence type="ECO:0000259" key="1">
    <source>
        <dbReference type="Pfam" id="PF00126"/>
    </source>
</evidence>
<organism evidence="2 3">
    <name type="scientific">Palleronia abyssalis</name>
    <dbReference type="NCBI Taxonomy" id="1501240"/>
    <lineage>
        <taxon>Bacteria</taxon>
        <taxon>Pseudomonadati</taxon>
        <taxon>Pseudomonadota</taxon>
        <taxon>Alphaproteobacteria</taxon>
        <taxon>Rhodobacterales</taxon>
        <taxon>Roseobacteraceae</taxon>
        <taxon>Palleronia</taxon>
    </lineage>
</organism>
<evidence type="ECO:0000313" key="3">
    <source>
        <dbReference type="Proteomes" id="UP000244912"/>
    </source>
</evidence>
<proteinExistence type="predicted"/>